<dbReference type="OrthoDB" id="3795989at2759"/>
<accession>A0A8H7J5D5</accession>
<feature type="region of interest" description="Disordered" evidence="1">
    <location>
        <begin position="155"/>
        <end position="186"/>
    </location>
</feature>
<name>A0A8H7J5D5_9PLEO</name>
<protein>
    <submittedName>
        <fullName evidence="2">Uncharacterized protein</fullName>
    </submittedName>
</protein>
<reference evidence="2" key="1">
    <citation type="submission" date="2018-12" db="EMBL/GenBank/DDBJ databases">
        <authorList>
            <person name="Syme R.A."/>
            <person name="Farfan-Caceres L."/>
            <person name="Lichtenzveig J."/>
        </authorList>
    </citation>
    <scope>NUCLEOTIDE SEQUENCE</scope>
    <source>
        <strain evidence="2">Al4</strain>
    </source>
</reference>
<dbReference type="Proteomes" id="UP000651452">
    <property type="component" value="Unassembled WGS sequence"/>
</dbReference>
<feature type="compositionally biased region" description="Polar residues" evidence="1">
    <location>
        <begin position="94"/>
        <end position="118"/>
    </location>
</feature>
<proteinExistence type="predicted"/>
<sequence>MAPYARSSQYHQGGLNEEPHRPKRTQHGSVTGHVSRHSMYHSRIAQDVAYPYLHGTSTTPYPQQLEPDYSYASEDQYTAQSPSRYYSAVPPHGTSANPQSYQAPHAPSSNPNYNTPYTYPQEPHSPRTTAMYIEKRRPTQPKLEILDKLAQPTSTMARWENESPQTRPWNSVDFVVPKSTHEKRKK</sequence>
<dbReference type="EMBL" id="RZGK01000010">
    <property type="protein sequence ID" value="KAF9695921.1"/>
    <property type="molecule type" value="Genomic_DNA"/>
</dbReference>
<reference evidence="2" key="2">
    <citation type="submission" date="2020-09" db="EMBL/GenBank/DDBJ databases">
        <title>Reference genome assembly for Australian Ascochyta lentis isolate Al4.</title>
        <authorList>
            <person name="Lee R.C."/>
            <person name="Farfan-Caceres L.M."/>
            <person name="Debler J.W."/>
            <person name="Williams A.H."/>
            <person name="Henares B.M."/>
        </authorList>
    </citation>
    <scope>NUCLEOTIDE SEQUENCE</scope>
    <source>
        <strain evidence="2">Al4</strain>
    </source>
</reference>
<evidence type="ECO:0000313" key="2">
    <source>
        <dbReference type="EMBL" id="KAF9695921.1"/>
    </source>
</evidence>
<gene>
    <name evidence="2" type="ORF">EKO04_005823</name>
</gene>
<feature type="region of interest" description="Disordered" evidence="1">
    <location>
        <begin position="1"/>
        <end position="125"/>
    </location>
</feature>
<feature type="compositionally biased region" description="Polar residues" evidence="1">
    <location>
        <begin position="155"/>
        <end position="169"/>
    </location>
</feature>
<evidence type="ECO:0000313" key="3">
    <source>
        <dbReference type="Proteomes" id="UP000651452"/>
    </source>
</evidence>
<organism evidence="2 3">
    <name type="scientific">Ascochyta lentis</name>
    <dbReference type="NCBI Taxonomy" id="205686"/>
    <lineage>
        <taxon>Eukaryota</taxon>
        <taxon>Fungi</taxon>
        <taxon>Dikarya</taxon>
        <taxon>Ascomycota</taxon>
        <taxon>Pezizomycotina</taxon>
        <taxon>Dothideomycetes</taxon>
        <taxon>Pleosporomycetidae</taxon>
        <taxon>Pleosporales</taxon>
        <taxon>Pleosporineae</taxon>
        <taxon>Didymellaceae</taxon>
        <taxon>Ascochyta</taxon>
    </lineage>
</organism>
<evidence type="ECO:0000256" key="1">
    <source>
        <dbReference type="SAM" id="MobiDB-lite"/>
    </source>
</evidence>
<feature type="compositionally biased region" description="Polar residues" evidence="1">
    <location>
        <begin position="73"/>
        <end position="84"/>
    </location>
</feature>
<comment type="caution">
    <text evidence="2">The sequence shown here is derived from an EMBL/GenBank/DDBJ whole genome shotgun (WGS) entry which is preliminary data.</text>
</comment>
<dbReference type="AlphaFoldDB" id="A0A8H7J5D5"/>
<feature type="compositionally biased region" description="Polar residues" evidence="1">
    <location>
        <begin position="1"/>
        <end position="11"/>
    </location>
</feature>
<keyword evidence="3" id="KW-1185">Reference proteome</keyword>